<protein>
    <submittedName>
        <fullName evidence="1">SMI1/KNR4 family protein</fullName>
    </submittedName>
</protein>
<dbReference type="InterPro" id="IPR037883">
    <property type="entry name" value="Knr4/Smi1-like_sf"/>
</dbReference>
<dbReference type="EMBL" id="JAJNBZ010000012">
    <property type="protein sequence ID" value="MCE5170709.1"/>
    <property type="molecule type" value="Genomic_DNA"/>
</dbReference>
<sequence>MRYNNILESIRKNPSKHNLEALSETELKKEIVEGIPKDYIDFLREVGYGTVNDTYFSFYSGLVEVDEIFDDLYDTEFRPELKEILLFGDNCSGDGVGFLTTANWSIVEIWHDDDLSINPRDEKTFEEFVVNMFEKFT</sequence>
<dbReference type="Proteomes" id="UP001199916">
    <property type="component" value="Unassembled WGS sequence"/>
</dbReference>
<evidence type="ECO:0000313" key="1">
    <source>
        <dbReference type="EMBL" id="MCE5170709.1"/>
    </source>
</evidence>
<dbReference type="SUPFAM" id="SSF160631">
    <property type="entry name" value="SMI1/KNR4-like"/>
    <property type="match status" value="1"/>
</dbReference>
<gene>
    <name evidence="1" type="ORF">LQV63_15470</name>
</gene>
<evidence type="ECO:0000313" key="2">
    <source>
        <dbReference type="Proteomes" id="UP001199916"/>
    </source>
</evidence>
<organism evidence="1 2">
    <name type="scientific">Paenibacillus profundus</name>
    <dbReference type="NCBI Taxonomy" id="1173085"/>
    <lineage>
        <taxon>Bacteria</taxon>
        <taxon>Bacillati</taxon>
        <taxon>Bacillota</taxon>
        <taxon>Bacilli</taxon>
        <taxon>Bacillales</taxon>
        <taxon>Paenibacillaceae</taxon>
        <taxon>Paenibacillus</taxon>
    </lineage>
</organism>
<name>A0ABS8YMB0_9BACL</name>
<accession>A0ABS8YMB0</accession>
<keyword evidence="2" id="KW-1185">Reference proteome</keyword>
<dbReference type="Gene3D" id="3.40.1580.10">
    <property type="entry name" value="SMI1/KNR4-like"/>
    <property type="match status" value="1"/>
</dbReference>
<reference evidence="1 2" key="1">
    <citation type="submission" date="2021-11" db="EMBL/GenBank/DDBJ databases">
        <title>Draft genome sequence of Paenibacillus profundus YoMME, a new Gram-positive bacteria with exoelectrogenic properties.</title>
        <authorList>
            <person name="Hubenova Y."/>
            <person name="Hubenova E."/>
            <person name="Manasiev Y."/>
            <person name="Peykov S."/>
            <person name="Mitov M."/>
        </authorList>
    </citation>
    <scope>NUCLEOTIDE SEQUENCE [LARGE SCALE GENOMIC DNA]</scope>
    <source>
        <strain evidence="1 2">YoMME</strain>
    </source>
</reference>
<comment type="caution">
    <text evidence="1">The sequence shown here is derived from an EMBL/GenBank/DDBJ whole genome shotgun (WGS) entry which is preliminary data.</text>
</comment>
<dbReference type="RefSeq" id="WP_233697380.1">
    <property type="nucleotide sequence ID" value="NZ_JAJNBZ010000012.1"/>
</dbReference>
<proteinExistence type="predicted"/>